<feature type="compositionally biased region" description="Basic and acidic residues" evidence="3">
    <location>
        <begin position="158"/>
        <end position="170"/>
    </location>
</feature>
<feature type="region of interest" description="Disordered" evidence="3">
    <location>
        <begin position="134"/>
        <end position="170"/>
    </location>
</feature>
<evidence type="ECO:0000313" key="6">
    <source>
        <dbReference type="RefSeq" id="XP_014668160.1"/>
    </source>
</evidence>
<protein>
    <submittedName>
        <fullName evidence="6">Protein canopy homolog 4-like</fullName>
    </submittedName>
</protein>
<evidence type="ECO:0000256" key="2">
    <source>
        <dbReference type="ARBA" id="ARBA00022729"/>
    </source>
</evidence>
<name>A0ABM1E7I9_PRICU</name>
<evidence type="ECO:0000256" key="1">
    <source>
        <dbReference type="ARBA" id="ARBA00007285"/>
    </source>
</evidence>
<evidence type="ECO:0000313" key="5">
    <source>
        <dbReference type="Proteomes" id="UP000695022"/>
    </source>
</evidence>
<dbReference type="PANTHER" id="PTHR15382">
    <property type="entry name" value="CTG4A-RELATED"/>
    <property type="match status" value="1"/>
</dbReference>
<reference evidence="6" key="1">
    <citation type="submission" date="2025-08" db="UniProtKB">
        <authorList>
            <consortium name="RefSeq"/>
        </authorList>
    </citation>
    <scope>IDENTIFICATION</scope>
</reference>
<dbReference type="PROSITE" id="PS50890">
    <property type="entry name" value="PUA"/>
    <property type="match status" value="1"/>
</dbReference>
<proteinExistence type="inferred from homology"/>
<evidence type="ECO:0000259" key="4">
    <source>
        <dbReference type="Pfam" id="PF11938"/>
    </source>
</evidence>
<evidence type="ECO:0000256" key="3">
    <source>
        <dbReference type="SAM" id="MobiDB-lite"/>
    </source>
</evidence>
<sequence>MGRFGQQQKKAVKYNKSETRLIEVLDEVCDQVLLYKVHAERQGSLRYAKGESETMRTLKGLKAKGVKVELGIPDEMWDSPHAEISQVKKMCELMREEYEEDIENWFFYHDDEPLTKFLCSQKVLSKDEDGCLSETLTDEKSVDTPAKPKSKTKRKHRKGDDGRNGLKDEL</sequence>
<dbReference type="GeneID" id="106809553"/>
<feature type="compositionally biased region" description="Basic residues" evidence="3">
    <location>
        <begin position="148"/>
        <end position="157"/>
    </location>
</feature>
<dbReference type="InterPro" id="IPR021852">
    <property type="entry name" value="DUF3456"/>
</dbReference>
<dbReference type="RefSeq" id="XP_014668160.1">
    <property type="nucleotide sequence ID" value="XM_014812674.1"/>
</dbReference>
<dbReference type="Pfam" id="PF11938">
    <property type="entry name" value="DUF3456"/>
    <property type="match status" value="1"/>
</dbReference>
<keyword evidence="5" id="KW-1185">Reference proteome</keyword>
<dbReference type="Proteomes" id="UP000695022">
    <property type="component" value="Unplaced"/>
</dbReference>
<accession>A0ABM1E7I9</accession>
<gene>
    <name evidence="6" type="primary">LOC106809553</name>
</gene>
<keyword evidence="2" id="KW-0732">Signal</keyword>
<feature type="domain" description="DUF3456" evidence="4">
    <location>
        <begin position="5"/>
        <end position="122"/>
    </location>
</feature>
<comment type="similarity">
    <text evidence="1">Belongs to the canopy family.</text>
</comment>
<organism evidence="5 6">
    <name type="scientific">Priapulus caudatus</name>
    <name type="common">Priapulid worm</name>
    <dbReference type="NCBI Taxonomy" id="37621"/>
    <lineage>
        <taxon>Eukaryota</taxon>
        <taxon>Metazoa</taxon>
        <taxon>Ecdysozoa</taxon>
        <taxon>Scalidophora</taxon>
        <taxon>Priapulida</taxon>
        <taxon>Priapulimorpha</taxon>
        <taxon>Priapulimorphida</taxon>
        <taxon>Priapulidae</taxon>
        <taxon>Priapulus</taxon>
    </lineage>
</organism>
<dbReference type="PANTHER" id="PTHR15382:SF8">
    <property type="entry name" value="CANOPY B"/>
    <property type="match status" value="1"/>
</dbReference>